<dbReference type="eggNOG" id="KOG2474">
    <property type="taxonomic scope" value="Eukaryota"/>
</dbReference>
<accession>K8EA07</accession>
<feature type="transmembrane region" description="Helical" evidence="1">
    <location>
        <begin position="302"/>
        <end position="322"/>
    </location>
</feature>
<organism evidence="2 3">
    <name type="scientific">Bathycoccus prasinos</name>
    <dbReference type="NCBI Taxonomy" id="41875"/>
    <lineage>
        <taxon>Eukaryota</taxon>
        <taxon>Viridiplantae</taxon>
        <taxon>Chlorophyta</taxon>
        <taxon>Mamiellophyceae</taxon>
        <taxon>Mamiellales</taxon>
        <taxon>Bathycoccaceae</taxon>
        <taxon>Bathycoccus</taxon>
    </lineage>
</organism>
<sequence>MVGAAAEGALSSDDVVAAVTPTSVFVLTLLMASMTGLGSVPFFLLPKGEKLSPLYAGLANAIACGVMLAASFDMVHEGQPHGPGLVVFGLFCGATFIAFLQKILRAHEDVSFANLVGADARKTLLVVGIMTAHSFGEGSGVGVSFSGVHGWAQGCLVTFAIGVHNVPEGLAVSTVLASKGVKPMQCLFWSVVSSLPQTVTAVPSFLFVETFTSLMPFGVGFSAGCMIWIVFAELLPDAFEGAEDARAVATAATMSAAALEGFRMAMQRLDNEDGTLRAPTLKDFGLGGDDVGSGGGGGKSTFYLALAPAFIASFALFTLRFTNKKGMLLVERLFRDKVRRNDEIDMNSNNNNIEGDVLKSSSARRKSSFEDGKIGATLGIASGVLIVMGVRAMLLTLRAIYYGGVVEIVFAVVGVMLARFILLRLPKLVFLDAFSSSESAEKNSTTTNSSSSLASLANGWDAIDGAFEAFIVSITCVSLSVLDGVRFASASESLENIHIEFPACIRALVRTAPAALSAFSCKAGNASELALRASLSVGFAFFFSAVVAAKFVKVFKSERDLNKHLEESSGKKNLFKIEGLLEAASCLMCAYAFSRALWPRATRETRRGSNDEQAGLMLGLMLGVSANVALFALGSMTPYTDAL</sequence>
<protein>
    <submittedName>
        <fullName evidence="2">Zinc/iron permease</fullName>
    </submittedName>
</protein>
<keyword evidence="3" id="KW-1185">Reference proteome</keyword>
<dbReference type="GO" id="GO:0016020">
    <property type="term" value="C:membrane"/>
    <property type="evidence" value="ECO:0007669"/>
    <property type="project" value="TreeGrafter"/>
</dbReference>
<dbReference type="GO" id="GO:0005385">
    <property type="term" value="F:zinc ion transmembrane transporter activity"/>
    <property type="evidence" value="ECO:0007669"/>
    <property type="project" value="TreeGrafter"/>
</dbReference>
<feature type="transmembrane region" description="Helical" evidence="1">
    <location>
        <begin position="400"/>
        <end position="422"/>
    </location>
</feature>
<feature type="transmembrane region" description="Helical" evidence="1">
    <location>
        <begin position="614"/>
        <end position="633"/>
    </location>
</feature>
<dbReference type="PANTHER" id="PTHR11040:SF70">
    <property type="entry name" value="OS05G0316100 PROTEIN"/>
    <property type="match status" value="1"/>
</dbReference>
<reference evidence="2 3" key="1">
    <citation type="submission" date="2011-10" db="EMBL/GenBank/DDBJ databases">
        <authorList>
            <person name="Genoscope - CEA"/>
        </authorList>
    </citation>
    <scope>NUCLEOTIDE SEQUENCE [LARGE SCALE GENOMIC DNA]</scope>
    <source>
        <strain evidence="2 3">RCC 1105</strain>
    </source>
</reference>
<feature type="transmembrane region" description="Helical" evidence="1">
    <location>
        <begin position="24"/>
        <end position="45"/>
    </location>
</feature>
<feature type="transmembrane region" description="Helical" evidence="1">
    <location>
        <begin position="84"/>
        <end position="104"/>
    </location>
</feature>
<dbReference type="EMBL" id="FO082278">
    <property type="protein sequence ID" value="CCO14494.1"/>
    <property type="molecule type" value="Genomic_DNA"/>
</dbReference>
<keyword evidence="1" id="KW-0812">Transmembrane</keyword>
<feature type="transmembrane region" description="Helical" evidence="1">
    <location>
        <begin position="374"/>
        <end position="394"/>
    </location>
</feature>
<gene>
    <name evidence="2" type="ORF">Bathy01g00630</name>
</gene>
<dbReference type="Proteomes" id="UP000198341">
    <property type="component" value="Chromosome 1"/>
</dbReference>
<dbReference type="STRING" id="41875.K8EA07"/>
<dbReference type="KEGG" id="bpg:Bathy01g00630"/>
<feature type="transmembrane region" description="Helical" evidence="1">
    <location>
        <begin position="214"/>
        <end position="235"/>
    </location>
</feature>
<dbReference type="PANTHER" id="PTHR11040">
    <property type="entry name" value="ZINC/IRON TRANSPORTER"/>
    <property type="match status" value="1"/>
</dbReference>
<dbReference type="RefSeq" id="XP_007515615.1">
    <property type="nucleotide sequence ID" value="XM_007515553.1"/>
</dbReference>
<name>K8EA07_9CHLO</name>
<feature type="transmembrane region" description="Helical" evidence="1">
    <location>
        <begin position="52"/>
        <end position="72"/>
    </location>
</feature>
<dbReference type="AlphaFoldDB" id="K8EA07"/>
<keyword evidence="1" id="KW-1133">Transmembrane helix</keyword>
<dbReference type="GeneID" id="19017799"/>
<proteinExistence type="predicted"/>
<keyword evidence="1" id="KW-0472">Membrane</keyword>
<evidence type="ECO:0000313" key="2">
    <source>
        <dbReference type="EMBL" id="CCO14494.1"/>
    </source>
</evidence>
<evidence type="ECO:0000256" key="1">
    <source>
        <dbReference type="SAM" id="Phobius"/>
    </source>
</evidence>
<evidence type="ECO:0000313" key="3">
    <source>
        <dbReference type="Proteomes" id="UP000198341"/>
    </source>
</evidence>
<dbReference type="OrthoDB" id="262547at2759"/>